<comment type="similarity">
    <text evidence="7">Belongs to the methyl-accepting chemotaxis (MCP) protein family.</text>
</comment>
<evidence type="ECO:0000259" key="12">
    <source>
        <dbReference type="PROSITE" id="PS50885"/>
    </source>
</evidence>
<comment type="caution">
    <text evidence="13">The sequence shown here is derived from an EMBL/GenBank/DDBJ whole genome shotgun (WGS) entry which is preliminary data.</text>
</comment>
<dbReference type="PROSITE" id="PS50885">
    <property type="entry name" value="HAMP"/>
    <property type="match status" value="1"/>
</dbReference>
<feature type="coiled-coil region" evidence="9">
    <location>
        <begin position="426"/>
        <end position="453"/>
    </location>
</feature>
<dbReference type="SMART" id="SM00283">
    <property type="entry name" value="MA"/>
    <property type="match status" value="1"/>
</dbReference>
<dbReference type="InterPro" id="IPR033463">
    <property type="entry name" value="sCache_3"/>
</dbReference>
<organism evidence="13 14">
    <name type="scientific">Clostridium aestuarii</name>
    <dbReference type="NCBI Taxonomy" id="338193"/>
    <lineage>
        <taxon>Bacteria</taxon>
        <taxon>Bacillati</taxon>
        <taxon>Bacillota</taxon>
        <taxon>Clostridia</taxon>
        <taxon>Eubacteriales</taxon>
        <taxon>Clostridiaceae</taxon>
        <taxon>Clostridium</taxon>
    </lineage>
</organism>
<evidence type="ECO:0000256" key="4">
    <source>
        <dbReference type="ARBA" id="ARBA00022989"/>
    </source>
</evidence>
<feature type="domain" description="Methyl-accepting transducer" evidence="11">
    <location>
        <begin position="390"/>
        <end position="647"/>
    </location>
</feature>
<evidence type="ECO:0000256" key="10">
    <source>
        <dbReference type="SAM" id="Phobius"/>
    </source>
</evidence>
<evidence type="ECO:0000259" key="11">
    <source>
        <dbReference type="PROSITE" id="PS50111"/>
    </source>
</evidence>
<reference evidence="13" key="1">
    <citation type="submission" date="2022-12" db="EMBL/GenBank/DDBJ databases">
        <authorList>
            <person name="Wang J."/>
        </authorList>
    </citation>
    <scope>NUCLEOTIDE SEQUENCE</scope>
    <source>
        <strain evidence="13">HY-45-18</strain>
    </source>
</reference>
<dbReference type="CDD" id="cd06225">
    <property type="entry name" value="HAMP"/>
    <property type="match status" value="1"/>
</dbReference>
<keyword evidence="6 8" id="KW-0807">Transducer</keyword>
<keyword evidence="5 10" id="KW-0472">Membrane</keyword>
<dbReference type="InterPro" id="IPR029151">
    <property type="entry name" value="Sensor-like_sf"/>
</dbReference>
<protein>
    <submittedName>
        <fullName evidence="13">Methyl-accepting chemotaxis protein</fullName>
    </submittedName>
</protein>
<dbReference type="InterPro" id="IPR003660">
    <property type="entry name" value="HAMP_dom"/>
</dbReference>
<sequence length="676" mass="74756">MSQKKLSKYKSVKFKILTVPLIIVFIIVMLISVLTIHITKDKLLKQIHQDGINLATQVSSQIGKNSVAMDTINQSIEDKIRNLGEFLSDKPNEINNEYLRGISKYFKIDEINFVDSKGKVIYSNVPSSIGAIFGEDHISYSVVSGKKSELMENLRKSRETNDYYKYGYVIRPDGGMIQIGILANKVNELRTSLEPQTLVNDIVRDESIIYACFIDKNLNIIAHSDEKRNNEALNDEGSRQSAVEGEVYSEEITYGEDNIRVYDVKVPVYKDGVHIGSLDIGLSMKNVYQTTSRIVIMILSIAAICFAISALILYSIAKSIINPMEKLVDTSKKIADGELDVIDINIKSDNEIGILANSFGYMSHCLRVIVGSIKEQVDKTKDMSDNLTANAKEMTSASNGVAIAVQNVTKGATNQANDLIETVKHMNNLTSEMESVKNKLLLVKNNSDEAKNEASIGKDQIDALLKSIEEVKKGFDITVDTINELNSSVSQISNITYVINQISEQTNLLALNAAIEAARAGEFGKGFAVVADEIKKLAEQSKKSTEQIQVLVQSISNETGDVINNSSEVKGLVENQMNTVLENVKCFERILKSIDDIVPLIDTTYSSLNKTTKSNKIVSDKIKDISTIADEISSSSEEISASTEEMFANSEEVSNLAVQLNEITVKLNDETDKFKL</sequence>
<accession>A0ABT4CZD4</accession>
<evidence type="ECO:0000256" key="5">
    <source>
        <dbReference type="ARBA" id="ARBA00023136"/>
    </source>
</evidence>
<comment type="subcellular location">
    <subcellularLocation>
        <location evidence="1">Cell membrane</location>
        <topology evidence="1">Multi-pass membrane protein</topology>
    </subcellularLocation>
</comment>
<dbReference type="Gene3D" id="1.10.8.500">
    <property type="entry name" value="HAMP domain in histidine kinase"/>
    <property type="match status" value="1"/>
</dbReference>
<feature type="domain" description="HAMP" evidence="12">
    <location>
        <begin position="318"/>
        <end position="371"/>
    </location>
</feature>
<evidence type="ECO:0000256" key="3">
    <source>
        <dbReference type="ARBA" id="ARBA00022692"/>
    </source>
</evidence>
<dbReference type="SUPFAM" id="SSF58104">
    <property type="entry name" value="Methyl-accepting chemotaxis protein (MCP) signaling domain"/>
    <property type="match status" value="1"/>
</dbReference>
<dbReference type="EMBL" id="JAPQER010000002">
    <property type="protein sequence ID" value="MCY6484346.1"/>
    <property type="molecule type" value="Genomic_DNA"/>
</dbReference>
<dbReference type="Proteomes" id="UP001078443">
    <property type="component" value="Unassembled WGS sequence"/>
</dbReference>
<dbReference type="Pfam" id="PF17203">
    <property type="entry name" value="sCache_3_2"/>
    <property type="match status" value="1"/>
</dbReference>
<dbReference type="Pfam" id="PF00015">
    <property type="entry name" value="MCPsignal"/>
    <property type="match status" value="1"/>
</dbReference>
<feature type="transmembrane region" description="Helical" evidence="10">
    <location>
        <begin position="12"/>
        <end position="38"/>
    </location>
</feature>
<dbReference type="PANTHER" id="PTHR32089:SF112">
    <property type="entry name" value="LYSOZYME-LIKE PROTEIN-RELATED"/>
    <property type="match status" value="1"/>
</dbReference>
<evidence type="ECO:0000313" key="14">
    <source>
        <dbReference type="Proteomes" id="UP001078443"/>
    </source>
</evidence>
<dbReference type="InterPro" id="IPR004089">
    <property type="entry name" value="MCPsignal_dom"/>
</dbReference>
<dbReference type="SUPFAM" id="SSF103190">
    <property type="entry name" value="Sensory domain-like"/>
    <property type="match status" value="2"/>
</dbReference>
<keyword evidence="3 10" id="KW-0812">Transmembrane</keyword>
<keyword evidence="2" id="KW-1003">Cell membrane</keyword>
<keyword evidence="4 10" id="KW-1133">Transmembrane helix</keyword>
<dbReference type="Pfam" id="PF00672">
    <property type="entry name" value="HAMP"/>
    <property type="match status" value="1"/>
</dbReference>
<evidence type="ECO:0000256" key="9">
    <source>
        <dbReference type="SAM" id="Coils"/>
    </source>
</evidence>
<keyword evidence="9" id="KW-0175">Coiled coil</keyword>
<evidence type="ECO:0000256" key="7">
    <source>
        <dbReference type="ARBA" id="ARBA00029447"/>
    </source>
</evidence>
<evidence type="ECO:0000313" key="13">
    <source>
        <dbReference type="EMBL" id="MCY6484346.1"/>
    </source>
</evidence>
<proteinExistence type="inferred from homology"/>
<feature type="transmembrane region" description="Helical" evidence="10">
    <location>
        <begin position="294"/>
        <end position="317"/>
    </location>
</feature>
<keyword evidence="14" id="KW-1185">Reference proteome</keyword>
<evidence type="ECO:0000256" key="6">
    <source>
        <dbReference type="ARBA" id="ARBA00023224"/>
    </source>
</evidence>
<name>A0ABT4CZD4_9CLOT</name>
<dbReference type="PANTHER" id="PTHR32089">
    <property type="entry name" value="METHYL-ACCEPTING CHEMOTAXIS PROTEIN MCPB"/>
    <property type="match status" value="1"/>
</dbReference>
<evidence type="ECO:0000256" key="1">
    <source>
        <dbReference type="ARBA" id="ARBA00004651"/>
    </source>
</evidence>
<dbReference type="SMART" id="SM00304">
    <property type="entry name" value="HAMP"/>
    <property type="match status" value="1"/>
</dbReference>
<dbReference type="Gene3D" id="1.10.287.950">
    <property type="entry name" value="Methyl-accepting chemotaxis protein"/>
    <property type="match status" value="1"/>
</dbReference>
<dbReference type="Gene3D" id="3.30.450.20">
    <property type="entry name" value="PAS domain"/>
    <property type="match status" value="1"/>
</dbReference>
<dbReference type="RefSeq" id="WP_268040620.1">
    <property type="nucleotide sequence ID" value="NZ_JAPQER010000002.1"/>
</dbReference>
<evidence type="ECO:0000256" key="2">
    <source>
        <dbReference type="ARBA" id="ARBA00022475"/>
    </source>
</evidence>
<evidence type="ECO:0000256" key="8">
    <source>
        <dbReference type="PROSITE-ProRule" id="PRU00284"/>
    </source>
</evidence>
<dbReference type="PROSITE" id="PS50111">
    <property type="entry name" value="CHEMOTAXIS_TRANSDUC_2"/>
    <property type="match status" value="1"/>
</dbReference>
<gene>
    <name evidence="13" type="ORF">OW763_08245</name>
</gene>